<dbReference type="InterPro" id="IPR016987">
    <property type="entry name" value="UCP023238"/>
</dbReference>
<evidence type="ECO:0000256" key="1">
    <source>
        <dbReference type="SAM" id="SignalP"/>
    </source>
</evidence>
<name>A0AA50KE49_9GAMM</name>
<proteinExistence type="predicted"/>
<dbReference type="KEGG" id="sog:RA178_02275"/>
<dbReference type="RefSeq" id="WP_306684331.1">
    <property type="nucleotide sequence ID" value="NZ_CP132914.1"/>
</dbReference>
<dbReference type="Proteomes" id="UP001236800">
    <property type="component" value="Chromosome"/>
</dbReference>
<protein>
    <recommendedName>
        <fullName evidence="3">Periplasmic protein</fullName>
    </recommendedName>
</protein>
<keyword evidence="1" id="KW-0732">Signal</keyword>
<feature type="chain" id="PRO_5041389911" description="Periplasmic protein" evidence="1">
    <location>
        <begin position="20"/>
        <end position="176"/>
    </location>
</feature>
<evidence type="ECO:0008006" key="3">
    <source>
        <dbReference type="Google" id="ProtNLM"/>
    </source>
</evidence>
<feature type="signal peptide" evidence="1">
    <location>
        <begin position="1"/>
        <end position="19"/>
    </location>
</feature>
<dbReference type="GeneID" id="301337973"/>
<reference evidence="2" key="1">
    <citation type="submission" date="2023-08" db="EMBL/GenBank/DDBJ databases">
        <title>Complete genome sequence of Shewanella oncorhynchi Z-P2, a siderophore putrebactin-producing bacterium.</title>
        <authorList>
            <person name="Zhang Y."/>
        </authorList>
    </citation>
    <scope>NUCLEOTIDE SEQUENCE</scope>
    <source>
        <strain evidence="2">Z-P2</strain>
    </source>
</reference>
<sequence>MRFTLITAAIMLVSVQANASIEQQLTQCAATADKLDRLICYDKLAESLKGMTPNTISTQAIPATVATVAVPTTAAAIVATAPQAPAAKIADDFGMEAKRVQENTVDKIYLEIQSIAEDAYGDIKVTFTNGQVWKQTDGRKYNVKQGETVYIEKAALGSFLMGTDDRNAKVRVKRLK</sequence>
<dbReference type="EMBL" id="CP132914">
    <property type="protein sequence ID" value="WMB73468.1"/>
    <property type="molecule type" value="Genomic_DNA"/>
</dbReference>
<gene>
    <name evidence="2" type="ORF">RA178_02275</name>
</gene>
<dbReference type="PIRSF" id="PIRSF032038">
    <property type="entry name" value="UCP023238"/>
    <property type="match status" value="1"/>
</dbReference>
<organism evidence="2">
    <name type="scientific">Shewanella oncorhynchi</name>
    <dbReference type="NCBI Taxonomy" id="2726434"/>
    <lineage>
        <taxon>Bacteria</taxon>
        <taxon>Pseudomonadati</taxon>
        <taxon>Pseudomonadota</taxon>
        <taxon>Gammaproteobacteria</taxon>
        <taxon>Alteromonadales</taxon>
        <taxon>Shewanellaceae</taxon>
        <taxon>Shewanella</taxon>
    </lineage>
</organism>
<dbReference type="AlphaFoldDB" id="A0AA50KE49"/>
<accession>A0AA50KE49</accession>
<evidence type="ECO:0000313" key="2">
    <source>
        <dbReference type="EMBL" id="WMB73468.1"/>
    </source>
</evidence>